<sequence>MSSVPEDSGCRRKRLPATGRVEGHTSHSHRADFTLRCPSGDAVAVEAFLCYDTKDPLVVTLSFLRGEIEPIDWVLGRDLLIGGTALSVGDGDVRIHPGEDDPGLVWLRLDAPAGRAVLTGCRRQLTEFLDCTVALVPFGEETAWLEIDASITRFFAEDRDDFPES</sequence>
<feature type="region of interest" description="Disordered" evidence="7">
    <location>
        <begin position="1"/>
        <end position="25"/>
    </location>
</feature>
<dbReference type="GO" id="GO:0030428">
    <property type="term" value="C:cell septum"/>
    <property type="evidence" value="ECO:0007669"/>
    <property type="project" value="UniProtKB-SubCell"/>
</dbReference>
<name>A0A154MW73_9PSEU</name>
<protein>
    <submittedName>
        <fullName evidence="8">Sporulation and cell division regulator protein</fullName>
    </submittedName>
</protein>
<evidence type="ECO:0000256" key="6">
    <source>
        <dbReference type="ARBA" id="ARBA00023306"/>
    </source>
</evidence>
<comment type="caution">
    <text evidence="8">The sequence shown here is derived from an EMBL/GenBank/DDBJ whole genome shotgun (WGS) entry which is preliminary data.</text>
</comment>
<keyword evidence="4" id="KW-0749">Sporulation</keyword>
<reference evidence="8 9" key="1">
    <citation type="submission" date="2015-12" db="EMBL/GenBank/DDBJ databases">
        <title>Amycolatopsis regifaucium genome sequencing and assembly.</title>
        <authorList>
            <person name="Mayilraj S."/>
        </authorList>
    </citation>
    <scope>NUCLEOTIDE SEQUENCE [LARGE SCALE GENOMIC DNA]</scope>
    <source>
        <strain evidence="8 9">GY080</strain>
    </source>
</reference>
<organism evidence="8 9">
    <name type="scientific">Amycolatopsis regifaucium</name>
    <dbReference type="NCBI Taxonomy" id="546365"/>
    <lineage>
        <taxon>Bacteria</taxon>
        <taxon>Bacillati</taxon>
        <taxon>Actinomycetota</taxon>
        <taxon>Actinomycetes</taxon>
        <taxon>Pseudonocardiales</taxon>
        <taxon>Pseudonocardiaceae</taxon>
        <taxon>Amycolatopsis</taxon>
    </lineage>
</organism>
<dbReference type="RefSeq" id="WP_061989779.1">
    <property type="nucleotide sequence ID" value="NZ_FOPQ01000004.1"/>
</dbReference>
<keyword evidence="5" id="KW-0717">Septation</keyword>
<keyword evidence="3 8" id="KW-0132">Cell division</keyword>
<dbReference type="InterPro" id="IPR038658">
    <property type="entry name" value="SsgB_sf"/>
</dbReference>
<dbReference type="EMBL" id="LQCI01000002">
    <property type="protein sequence ID" value="KZB88007.1"/>
    <property type="molecule type" value="Genomic_DNA"/>
</dbReference>
<evidence type="ECO:0000313" key="9">
    <source>
        <dbReference type="Proteomes" id="UP000076321"/>
    </source>
</evidence>
<proteinExistence type="inferred from homology"/>
<dbReference type="OrthoDB" id="3853096at2"/>
<dbReference type="AlphaFoldDB" id="A0A154MW73"/>
<dbReference type="InterPro" id="IPR006776">
    <property type="entry name" value="SsgB"/>
</dbReference>
<evidence type="ECO:0000256" key="4">
    <source>
        <dbReference type="ARBA" id="ARBA00022969"/>
    </source>
</evidence>
<evidence type="ECO:0000313" key="8">
    <source>
        <dbReference type="EMBL" id="KZB88007.1"/>
    </source>
</evidence>
<dbReference type="Gene3D" id="2.30.31.20">
    <property type="entry name" value="Sporulation-specific cell division protein SsgB"/>
    <property type="match status" value="1"/>
</dbReference>
<accession>A0A154MW73</accession>
<evidence type="ECO:0000256" key="7">
    <source>
        <dbReference type="SAM" id="MobiDB-lite"/>
    </source>
</evidence>
<gene>
    <name evidence="8" type="ORF">AVL48_18660</name>
</gene>
<comment type="similarity">
    <text evidence="2">Belongs to the SsgA family.</text>
</comment>
<dbReference type="Pfam" id="PF04686">
    <property type="entry name" value="SsgA"/>
    <property type="match status" value="1"/>
</dbReference>
<evidence type="ECO:0000256" key="5">
    <source>
        <dbReference type="ARBA" id="ARBA00023210"/>
    </source>
</evidence>
<evidence type="ECO:0000256" key="1">
    <source>
        <dbReference type="ARBA" id="ARBA00004431"/>
    </source>
</evidence>
<comment type="subcellular location">
    <subcellularLocation>
        <location evidence="1">Cell septum</location>
    </subcellularLocation>
</comment>
<keyword evidence="6" id="KW-0131">Cell cycle</keyword>
<evidence type="ECO:0000256" key="2">
    <source>
        <dbReference type="ARBA" id="ARBA00009323"/>
    </source>
</evidence>
<dbReference type="GO" id="GO:0000917">
    <property type="term" value="P:division septum assembly"/>
    <property type="evidence" value="ECO:0007669"/>
    <property type="project" value="UniProtKB-KW"/>
</dbReference>
<dbReference type="Proteomes" id="UP000076321">
    <property type="component" value="Unassembled WGS sequence"/>
</dbReference>
<dbReference type="GO" id="GO:0030435">
    <property type="term" value="P:sporulation resulting in formation of a cellular spore"/>
    <property type="evidence" value="ECO:0007669"/>
    <property type="project" value="UniProtKB-KW"/>
</dbReference>
<evidence type="ECO:0000256" key="3">
    <source>
        <dbReference type="ARBA" id="ARBA00022618"/>
    </source>
</evidence>